<dbReference type="GO" id="GO:0008168">
    <property type="term" value="F:methyltransferase activity"/>
    <property type="evidence" value="ECO:0007669"/>
    <property type="project" value="TreeGrafter"/>
</dbReference>
<dbReference type="Pfam" id="PF13649">
    <property type="entry name" value="Methyltransf_25"/>
    <property type="match status" value="1"/>
</dbReference>
<dbReference type="PANTHER" id="PTHR43591:SF100">
    <property type="entry name" value="SAM BINDING MOTIF CONTAINING PROTEIN (AFU_ORTHOLOGUE AFUA_4G12760)"/>
    <property type="match status" value="1"/>
</dbReference>
<feature type="compositionally biased region" description="Low complexity" evidence="1">
    <location>
        <begin position="14"/>
        <end position="68"/>
    </location>
</feature>
<dbReference type="Gene3D" id="3.40.50.150">
    <property type="entry name" value="Vaccinia Virus protein VP39"/>
    <property type="match status" value="1"/>
</dbReference>
<evidence type="ECO:0000256" key="1">
    <source>
        <dbReference type="SAM" id="MobiDB-lite"/>
    </source>
</evidence>
<evidence type="ECO:0000259" key="2">
    <source>
        <dbReference type="Pfam" id="PF13649"/>
    </source>
</evidence>
<dbReference type="OrthoDB" id="5538558at2759"/>
<sequence length="440" mass="48546">MDLPGSASAVIALAGGSSSSASGSTFQSPTSSTGTGFGTASQSSLTSTGLTETSTASSSGNSSGNSSSLPAYPLVRLNDRDYLRDQDGQQQYPLPCDLPEMHRQILRSLMLLRVFGAPFCSPHLADHPPRRVLEIACGSGVWSGLCHDYFARRGHANIQFTGIDLVAAAPDLRKRGVHWQFKRHDLRKARLPFPDGYFDFVFIKDTGAIPSSPAQQAYGLCEPLRVLQPGGTLEVWDSDWVFRSLLPNPAPAHSWTASREQEIADATATYTFTAATPFTHAQNPYLRDYNTWVERAFDRRKLSALPCATIGLSFTAEVDTFERVENRRIAIPLSEMRWERDQQPQPQPQQSQQSQQSTARPKPPPLSLTPEQIAIRRTALLTVLQMIEGLEPMLMQASGKSRDEWDRWWAAMTTDLLYRGGLAGGECLEVSAWWGRKSSV</sequence>
<dbReference type="EMBL" id="KV878338">
    <property type="protein sequence ID" value="OJJ49318.1"/>
    <property type="molecule type" value="Genomic_DNA"/>
</dbReference>
<dbReference type="InterPro" id="IPR041698">
    <property type="entry name" value="Methyltransf_25"/>
</dbReference>
<keyword evidence="4" id="KW-1185">Reference proteome</keyword>
<evidence type="ECO:0000313" key="4">
    <source>
        <dbReference type="Proteomes" id="UP000184188"/>
    </source>
</evidence>
<dbReference type="AlphaFoldDB" id="A0A1L9SQ77"/>
<dbReference type="RefSeq" id="XP_022583828.1">
    <property type="nucleotide sequence ID" value="XM_022722348.1"/>
</dbReference>
<name>A0A1L9SQ77_9EURO</name>
<evidence type="ECO:0000313" key="3">
    <source>
        <dbReference type="EMBL" id="OJJ49318.1"/>
    </source>
</evidence>
<feature type="compositionally biased region" description="Low complexity" evidence="1">
    <location>
        <begin position="348"/>
        <end position="357"/>
    </location>
</feature>
<gene>
    <name evidence="3" type="ORF">ASPZODRAFT_129754</name>
</gene>
<dbReference type="SUPFAM" id="SSF53335">
    <property type="entry name" value="S-adenosyl-L-methionine-dependent methyltransferases"/>
    <property type="match status" value="1"/>
</dbReference>
<dbReference type="STRING" id="1073090.A0A1L9SQ77"/>
<feature type="domain" description="Methyltransferase" evidence="2">
    <location>
        <begin position="132"/>
        <end position="231"/>
    </location>
</feature>
<protein>
    <recommendedName>
        <fullName evidence="2">Methyltransferase domain-containing protein</fullName>
    </recommendedName>
</protein>
<dbReference type="Proteomes" id="UP000184188">
    <property type="component" value="Unassembled WGS sequence"/>
</dbReference>
<reference evidence="4" key="1">
    <citation type="journal article" date="2017" name="Genome Biol.">
        <title>Comparative genomics reveals high biological diversity and specific adaptations in the industrially and medically important fungal genus Aspergillus.</title>
        <authorList>
            <person name="de Vries R.P."/>
            <person name="Riley R."/>
            <person name="Wiebenga A."/>
            <person name="Aguilar-Osorio G."/>
            <person name="Amillis S."/>
            <person name="Uchima C.A."/>
            <person name="Anderluh G."/>
            <person name="Asadollahi M."/>
            <person name="Askin M."/>
            <person name="Barry K."/>
            <person name="Battaglia E."/>
            <person name="Bayram O."/>
            <person name="Benocci T."/>
            <person name="Braus-Stromeyer S.A."/>
            <person name="Caldana C."/>
            <person name="Canovas D."/>
            <person name="Cerqueira G.C."/>
            <person name="Chen F."/>
            <person name="Chen W."/>
            <person name="Choi C."/>
            <person name="Clum A."/>
            <person name="Dos Santos R.A."/>
            <person name="Damasio A.R."/>
            <person name="Diallinas G."/>
            <person name="Emri T."/>
            <person name="Fekete E."/>
            <person name="Flipphi M."/>
            <person name="Freyberg S."/>
            <person name="Gallo A."/>
            <person name="Gournas C."/>
            <person name="Habgood R."/>
            <person name="Hainaut M."/>
            <person name="Harispe M.L."/>
            <person name="Henrissat B."/>
            <person name="Hilden K.S."/>
            <person name="Hope R."/>
            <person name="Hossain A."/>
            <person name="Karabika E."/>
            <person name="Karaffa L."/>
            <person name="Karanyi Z."/>
            <person name="Krasevec N."/>
            <person name="Kuo A."/>
            <person name="Kusch H."/>
            <person name="LaButti K."/>
            <person name="Lagendijk E.L."/>
            <person name="Lapidus A."/>
            <person name="Levasseur A."/>
            <person name="Lindquist E."/>
            <person name="Lipzen A."/>
            <person name="Logrieco A.F."/>
            <person name="MacCabe A."/>
            <person name="Maekelae M.R."/>
            <person name="Malavazi I."/>
            <person name="Melin P."/>
            <person name="Meyer V."/>
            <person name="Mielnichuk N."/>
            <person name="Miskei M."/>
            <person name="Molnar A.P."/>
            <person name="Mule G."/>
            <person name="Ngan C.Y."/>
            <person name="Orejas M."/>
            <person name="Orosz E."/>
            <person name="Ouedraogo J.P."/>
            <person name="Overkamp K.M."/>
            <person name="Park H.-S."/>
            <person name="Perrone G."/>
            <person name="Piumi F."/>
            <person name="Punt P.J."/>
            <person name="Ram A.F."/>
            <person name="Ramon A."/>
            <person name="Rauscher S."/>
            <person name="Record E."/>
            <person name="Riano-Pachon D.M."/>
            <person name="Robert V."/>
            <person name="Roehrig J."/>
            <person name="Ruller R."/>
            <person name="Salamov A."/>
            <person name="Salih N.S."/>
            <person name="Samson R.A."/>
            <person name="Sandor E."/>
            <person name="Sanguinetti M."/>
            <person name="Schuetze T."/>
            <person name="Sepcic K."/>
            <person name="Shelest E."/>
            <person name="Sherlock G."/>
            <person name="Sophianopoulou V."/>
            <person name="Squina F.M."/>
            <person name="Sun H."/>
            <person name="Susca A."/>
            <person name="Todd R.B."/>
            <person name="Tsang A."/>
            <person name="Unkles S.E."/>
            <person name="van de Wiele N."/>
            <person name="van Rossen-Uffink D."/>
            <person name="Oliveira J.V."/>
            <person name="Vesth T.C."/>
            <person name="Visser J."/>
            <person name="Yu J.-H."/>
            <person name="Zhou M."/>
            <person name="Andersen M.R."/>
            <person name="Archer D.B."/>
            <person name="Baker S.E."/>
            <person name="Benoit I."/>
            <person name="Brakhage A.A."/>
            <person name="Braus G.H."/>
            <person name="Fischer R."/>
            <person name="Frisvad J.C."/>
            <person name="Goldman G.H."/>
            <person name="Houbraken J."/>
            <person name="Oakley B."/>
            <person name="Pocsi I."/>
            <person name="Scazzocchio C."/>
            <person name="Seiboth B."/>
            <person name="vanKuyk P.A."/>
            <person name="Wortman J."/>
            <person name="Dyer P.S."/>
            <person name="Grigoriev I.V."/>
        </authorList>
    </citation>
    <scope>NUCLEOTIDE SEQUENCE [LARGE SCALE GENOMIC DNA]</scope>
    <source>
        <strain evidence="4">CBS 506.65</strain>
    </source>
</reference>
<dbReference type="PANTHER" id="PTHR43591">
    <property type="entry name" value="METHYLTRANSFERASE"/>
    <property type="match status" value="1"/>
</dbReference>
<feature type="region of interest" description="Disordered" evidence="1">
    <location>
        <begin position="334"/>
        <end position="368"/>
    </location>
</feature>
<dbReference type="InterPro" id="IPR029063">
    <property type="entry name" value="SAM-dependent_MTases_sf"/>
</dbReference>
<dbReference type="CDD" id="cd02440">
    <property type="entry name" value="AdoMet_MTases"/>
    <property type="match status" value="1"/>
</dbReference>
<accession>A0A1L9SQ77</accession>
<proteinExistence type="predicted"/>
<dbReference type="VEuPathDB" id="FungiDB:ASPZODRAFT_129754"/>
<feature type="region of interest" description="Disordered" evidence="1">
    <location>
        <begin position="14"/>
        <end position="72"/>
    </location>
</feature>
<dbReference type="GeneID" id="34608813"/>
<organism evidence="3 4">
    <name type="scientific">Penicilliopsis zonata CBS 506.65</name>
    <dbReference type="NCBI Taxonomy" id="1073090"/>
    <lineage>
        <taxon>Eukaryota</taxon>
        <taxon>Fungi</taxon>
        <taxon>Dikarya</taxon>
        <taxon>Ascomycota</taxon>
        <taxon>Pezizomycotina</taxon>
        <taxon>Eurotiomycetes</taxon>
        <taxon>Eurotiomycetidae</taxon>
        <taxon>Eurotiales</taxon>
        <taxon>Aspergillaceae</taxon>
        <taxon>Penicilliopsis</taxon>
    </lineage>
</organism>